<keyword evidence="3" id="KW-1185">Reference proteome</keyword>
<dbReference type="GO" id="GO:0003677">
    <property type="term" value="F:DNA binding"/>
    <property type="evidence" value="ECO:0007669"/>
    <property type="project" value="InterPro"/>
</dbReference>
<dbReference type="InterPro" id="IPR010093">
    <property type="entry name" value="SinI_DNA-bd"/>
</dbReference>
<reference evidence="2 3" key="1">
    <citation type="submission" date="2016-11" db="EMBL/GenBank/DDBJ databases">
        <authorList>
            <person name="Jaros S."/>
            <person name="Januszkiewicz K."/>
            <person name="Wedrychowicz H."/>
        </authorList>
    </citation>
    <scope>NUCLEOTIDE SEQUENCE [LARGE SCALE GENOMIC DNA]</scope>
    <source>
        <strain evidence="2 3">DSM 21758</strain>
    </source>
</reference>
<protein>
    <submittedName>
        <fullName evidence="2">DNA binding domain-containing protein, excisionase family</fullName>
    </submittedName>
</protein>
<dbReference type="Gene3D" id="3.90.105.50">
    <property type="match status" value="1"/>
</dbReference>
<dbReference type="Proteomes" id="UP000184310">
    <property type="component" value="Unassembled WGS sequence"/>
</dbReference>
<name>A0A1M6NV78_9CLOT</name>
<accession>A0A1M6NV78</accession>
<evidence type="ECO:0000259" key="1">
    <source>
        <dbReference type="Pfam" id="PF12728"/>
    </source>
</evidence>
<feature type="domain" description="Helix-turn-helix" evidence="1">
    <location>
        <begin position="21"/>
        <end position="70"/>
    </location>
</feature>
<dbReference type="AlphaFoldDB" id="A0A1M6NV78"/>
<dbReference type="OrthoDB" id="1913083at2"/>
<sequence length="78" mass="9151">MEEKLLQEILTEIKSSKKVTLTVAECSELMNISKDKIRELVNKVDTDFPFFKVGVKVLINKDMLDNWLEKISKEHREL</sequence>
<dbReference type="NCBIfam" id="TIGR01764">
    <property type="entry name" value="excise"/>
    <property type="match status" value="1"/>
</dbReference>
<evidence type="ECO:0000313" key="3">
    <source>
        <dbReference type="Proteomes" id="UP000184310"/>
    </source>
</evidence>
<organism evidence="2 3">
    <name type="scientific">Clostridium cavendishii DSM 21758</name>
    <dbReference type="NCBI Taxonomy" id="1121302"/>
    <lineage>
        <taxon>Bacteria</taxon>
        <taxon>Bacillati</taxon>
        <taxon>Bacillota</taxon>
        <taxon>Clostridia</taxon>
        <taxon>Eubacteriales</taxon>
        <taxon>Clostridiaceae</taxon>
        <taxon>Clostridium</taxon>
    </lineage>
</organism>
<dbReference type="InterPro" id="IPR041657">
    <property type="entry name" value="HTH_17"/>
</dbReference>
<dbReference type="RefSeq" id="WP_072989535.1">
    <property type="nucleotide sequence ID" value="NZ_FQZB01000012.1"/>
</dbReference>
<dbReference type="EMBL" id="FQZB01000012">
    <property type="protein sequence ID" value="SHJ99538.1"/>
    <property type="molecule type" value="Genomic_DNA"/>
</dbReference>
<proteinExistence type="predicted"/>
<evidence type="ECO:0000313" key="2">
    <source>
        <dbReference type="EMBL" id="SHJ99538.1"/>
    </source>
</evidence>
<gene>
    <name evidence="2" type="ORF">SAMN02745163_03027</name>
</gene>
<dbReference type="InterPro" id="IPR038148">
    <property type="entry name" value="Tn1545/Tn916_Xis"/>
</dbReference>
<dbReference type="Pfam" id="PF12728">
    <property type="entry name" value="HTH_17"/>
    <property type="match status" value="1"/>
</dbReference>